<accession>A0A6M4H6I8</accession>
<dbReference type="InParanoid" id="A0A6M4H6I8"/>
<sequence>MRLLTSTDYALRVLIHLATAPTGHATVTEIAEAYGISRNTLVKVVNGLGHVGLVNTARGSGGGVRLGKPAEEIDIGTVVQLMEGTDVLAECFDPAGHGCVIARSCRLPAVLGEAARAFHAVLARHTLADMVRDREPLVAILHPAGAAAKGSCCGGCGG</sequence>
<dbReference type="PROSITE" id="PS01332">
    <property type="entry name" value="HTH_RRF2_1"/>
    <property type="match status" value="1"/>
</dbReference>
<dbReference type="Gene3D" id="1.10.10.10">
    <property type="entry name" value="Winged helix-like DNA-binding domain superfamily/Winged helix DNA-binding domain"/>
    <property type="match status" value="1"/>
</dbReference>
<dbReference type="InterPro" id="IPR005471">
    <property type="entry name" value="Tscrpt_reg_IclR_N"/>
</dbReference>
<dbReference type="PANTHER" id="PTHR33221:SF4">
    <property type="entry name" value="HTH-TYPE TRANSCRIPTIONAL REPRESSOR NSRR"/>
    <property type="match status" value="1"/>
</dbReference>
<organism evidence="3 4">
    <name type="scientific">Usitatibacter palustris</name>
    <dbReference type="NCBI Taxonomy" id="2732487"/>
    <lineage>
        <taxon>Bacteria</taxon>
        <taxon>Pseudomonadati</taxon>
        <taxon>Pseudomonadota</taxon>
        <taxon>Betaproteobacteria</taxon>
        <taxon>Nitrosomonadales</taxon>
        <taxon>Usitatibacteraceae</taxon>
        <taxon>Usitatibacter</taxon>
    </lineage>
</organism>
<dbReference type="InterPro" id="IPR030489">
    <property type="entry name" value="TR_Rrf2-type_CS"/>
</dbReference>
<dbReference type="Proteomes" id="UP000503096">
    <property type="component" value="Chromosome"/>
</dbReference>
<name>A0A6M4H6I8_9PROT</name>
<dbReference type="PROSITE" id="PS51077">
    <property type="entry name" value="HTH_ICLR"/>
    <property type="match status" value="1"/>
</dbReference>
<dbReference type="KEGG" id="upl:DSM104440_01066"/>
<dbReference type="GO" id="GO:0005829">
    <property type="term" value="C:cytosol"/>
    <property type="evidence" value="ECO:0007669"/>
    <property type="project" value="TreeGrafter"/>
</dbReference>
<protein>
    <submittedName>
        <fullName evidence="3">HTH-type transcriptional repressor NsrR</fullName>
    </submittedName>
</protein>
<dbReference type="NCBIfam" id="TIGR00738">
    <property type="entry name" value="rrf2_super"/>
    <property type="match status" value="1"/>
</dbReference>
<dbReference type="RefSeq" id="WP_171161049.1">
    <property type="nucleotide sequence ID" value="NZ_CP053073.1"/>
</dbReference>
<reference evidence="3 4" key="1">
    <citation type="submission" date="2020-04" db="EMBL/GenBank/DDBJ databases">
        <title>Usitatibacter rugosus gen. nov., sp. nov. and Usitatibacter palustris sp. nov., novel members of Usitatibacteraceae fam. nov. within the order Nitrosomonadales isolated from soil.</title>
        <authorList>
            <person name="Huber K.J."/>
            <person name="Neumann-Schaal M."/>
            <person name="Geppert A."/>
            <person name="Luckner M."/>
            <person name="Wanner G."/>
            <person name="Overmann J."/>
        </authorList>
    </citation>
    <scope>NUCLEOTIDE SEQUENCE [LARGE SCALE GENOMIC DNA]</scope>
    <source>
        <strain evidence="3 4">Swamp67</strain>
    </source>
</reference>
<feature type="domain" description="HTH iclR-type" evidence="2">
    <location>
        <begin position="4"/>
        <end position="68"/>
    </location>
</feature>
<gene>
    <name evidence="3" type="primary">nsrR</name>
    <name evidence="3" type="ORF">DSM104440_01066</name>
</gene>
<dbReference type="PROSITE" id="PS51197">
    <property type="entry name" value="HTH_RRF2_2"/>
    <property type="match status" value="1"/>
</dbReference>
<dbReference type="InterPro" id="IPR036388">
    <property type="entry name" value="WH-like_DNA-bd_sf"/>
</dbReference>
<evidence type="ECO:0000313" key="4">
    <source>
        <dbReference type="Proteomes" id="UP000503096"/>
    </source>
</evidence>
<evidence type="ECO:0000259" key="2">
    <source>
        <dbReference type="PROSITE" id="PS51077"/>
    </source>
</evidence>
<proteinExistence type="predicted"/>
<evidence type="ECO:0000256" key="1">
    <source>
        <dbReference type="ARBA" id="ARBA00023125"/>
    </source>
</evidence>
<dbReference type="FunCoup" id="A0A6M4H6I8">
    <property type="interactions" value="231"/>
</dbReference>
<keyword evidence="4" id="KW-1185">Reference proteome</keyword>
<dbReference type="EMBL" id="CP053073">
    <property type="protein sequence ID" value="QJR14273.1"/>
    <property type="molecule type" value="Genomic_DNA"/>
</dbReference>
<dbReference type="GO" id="GO:0003677">
    <property type="term" value="F:DNA binding"/>
    <property type="evidence" value="ECO:0007669"/>
    <property type="project" value="UniProtKB-KW"/>
</dbReference>
<dbReference type="InterPro" id="IPR036390">
    <property type="entry name" value="WH_DNA-bd_sf"/>
</dbReference>
<dbReference type="Pfam" id="PF02082">
    <property type="entry name" value="Rrf2"/>
    <property type="match status" value="1"/>
</dbReference>
<dbReference type="AlphaFoldDB" id="A0A6M4H6I8"/>
<dbReference type="InterPro" id="IPR000944">
    <property type="entry name" value="Tscrpt_reg_Rrf2"/>
</dbReference>
<evidence type="ECO:0000313" key="3">
    <source>
        <dbReference type="EMBL" id="QJR14273.1"/>
    </source>
</evidence>
<dbReference type="GO" id="GO:0003700">
    <property type="term" value="F:DNA-binding transcription factor activity"/>
    <property type="evidence" value="ECO:0007669"/>
    <property type="project" value="TreeGrafter"/>
</dbReference>
<dbReference type="PANTHER" id="PTHR33221">
    <property type="entry name" value="WINGED HELIX-TURN-HELIX TRANSCRIPTIONAL REGULATOR, RRF2 FAMILY"/>
    <property type="match status" value="1"/>
</dbReference>
<keyword evidence="1" id="KW-0238">DNA-binding</keyword>
<dbReference type="SUPFAM" id="SSF46785">
    <property type="entry name" value="Winged helix' DNA-binding domain"/>
    <property type="match status" value="1"/>
</dbReference>